<gene>
    <name evidence="1" type="ORF">MQE35_13735</name>
</gene>
<dbReference type="SUPFAM" id="SSF49785">
    <property type="entry name" value="Galactose-binding domain-like"/>
    <property type="match status" value="1"/>
</dbReference>
<organism evidence="1 2">
    <name type="scientific">Abyssalbus ytuae</name>
    <dbReference type="NCBI Taxonomy" id="2926907"/>
    <lineage>
        <taxon>Bacteria</taxon>
        <taxon>Pseudomonadati</taxon>
        <taxon>Bacteroidota</taxon>
        <taxon>Flavobacteriia</taxon>
        <taxon>Flavobacteriales</taxon>
        <taxon>Flavobacteriaceae</taxon>
        <taxon>Abyssalbus</taxon>
    </lineage>
</organism>
<sequence length="552" mass="60337">MKILNFILSIVLGLSLIIACSERELDTSFIDNATAPSEVSVLATVSQDNSGVVTLTPSGTGVSTFDIVPGDGSETYTNVQPGSNIKHIYAEGEYEITVIARGINSKTTESKQNLVVAFDPPENLEVAIENDGTLSKTVNVTATADNAQSFDVYFGENDPDEPLSANIGETISYTYQDAGLYTITVVAKGAAIETAEYIEEDFEVTAILQPLTSAPTPPARAEEDVISIFSSAYDNVPGTNYFPDWGQGGQGSSWAMFDLNGDEILQYTNISYQGIALEDGTTVDISAMEYLHLDVWTTDVVTQLETSIINNAAGTVTEAPVTSDLNPNNWTSINIPVSAYTDQGLTVTEIFQLKFVGTPWAAGTVFIDNIYFWKEGSGTESIIFDDFEGSGNITTWAGDNCGMDNNYTNPFQEGINTSNTVLEYNDTGELYANIRFDWGSNLDLSQYNIFRLKIYVPSSSISGSQPNQISLKLQDGTAAEPWTTQTEIIKPIVLDQWQEVTFDFANDSYINWSTITTAPVDRTDLNRIVLQINSENNTDTVIAYIDDFNYHN</sequence>
<dbReference type="RefSeq" id="WP_255842031.1">
    <property type="nucleotide sequence ID" value="NZ_CP094358.1"/>
</dbReference>
<dbReference type="Gene3D" id="2.60.120.260">
    <property type="entry name" value="Galactose-binding domain-like"/>
    <property type="match status" value="1"/>
</dbReference>
<proteinExistence type="predicted"/>
<evidence type="ECO:0000313" key="1">
    <source>
        <dbReference type="EMBL" id="UOB16793.1"/>
    </source>
</evidence>
<dbReference type="EMBL" id="CP094358">
    <property type="protein sequence ID" value="UOB16793.1"/>
    <property type="molecule type" value="Genomic_DNA"/>
</dbReference>
<keyword evidence="2" id="KW-1185">Reference proteome</keyword>
<evidence type="ECO:0008006" key="3">
    <source>
        <dbReference type="Google" id="ProtNLM"/>
    </source>
</evidence>
<dbReference type="PROSITE" id="PS51257">
    <property type="entry name" value="PROKAR_LIPOPROTEIN"/>
    <property type="match status" value="1"/>
</dbReference>
<accession>A0A9E7D187</accession>
<dbReference type="Proteomes" id="UP000831290">
    <property type="component" value="Chromosome"/>
</dbReference>
<dbReference type="KEGG" id="fbm:MQE35_13735"/>
<protein>
    <recommendedName>
        <fullName evidence="3">PKD domain-containing protein</fullName>
    </recommendedName>
</protein>
<dbReference type="InterPro" id="IPR008979">
    <property type="entry name" value="Galactose-bd-like_sf"/>
</dbReference>
<evidence type="ECO:0000313" key="2">
    <source>
        <dbReference type="Proteomes" id="UP000831290"/>
    </source>
</evidence>
<reference evidence="1" key="1">
    <citation type="submission" date="2022-03" db="EMBL/GenBank/DDBJ databases">
        <title>Description of Abyssus ytuae gen. nov., sp. nov., a novel member of the family Flavobacteriaceae isolated from the sediment of Mariana Trench.</title>
        <authorList>
            <person name="Zhang J."/>
            <person name="Xu X."/>
        </authorList>
    </citation>
    <scope>NUCLEOTIDE SEQUENCE</scope>
    <source>
        <strain evidence="1">MT3330</strain>
    </source>
</reference>
<dbReference type="AlphaFoldDB" id="A0A9E7D187"/>
<name>A0A9E7D187_9FLAO</name>
<dbReference type="Gene3D" id="2.60.120.430">
    <property type="entry name" value="Galactose-binding lectin"/>
    <property type="match status" value="1"/>
</dbReference>